<dbReference type="Pfam" id="PF01370">
    <property type="entry name" value="Epimerase"/>
    <property type="match status" value="1"/>
</dbReference>
<dbReference type="Gene3D" id="3.40.50.720">
    <property type="entry name" value="NAD(P)-binding Rossmann-like Domain"/>
    <property type="match status" value="1"/>
</dbReference>
<accession>Q13D56</accession>
<feature type="transmembrane region" description="Helical" evidence="3">
    <location>
        <begin position="272"/>
        <end position="293"/>
    </location>
</feature>
<evidence type="ECO:0000256" key="1">
    <source>
        <dbReference type="ARBA" id="ARBA00006464"/>
    </source>
</evidence>
<dbReference type="PANTHER" id="PTHR30576">
    <property type="entry name" value="COLANIC BIOSYNTHESIS UDP-GLUCOSE LIPID CARRIER TRANSFERASE"/>
    <property type="match status" value="1"/>
</dbReference>
<gene>
    <name evidence="6" type="ordered locus">RPD_0745</name>
</gene>
<dbReference type="eggNOG" id="COG2148">
    <property type="taxonomic scope" value="Bacteria"/>
</dbReference>
<dbReference type="GO" id="GO:0000271">
    <property type="term" value="P:polysaccharide biosynthetic process"/>
    <property type="evidence" value="ECO:0007669"/>
    <property type="project" value="UniProtKB-KW"/>
</dbReference>
<keyword evidence="6" id="KW-0808">Transferase</keyword>
<dbReference type="InterPro" id="IPR036291">
    <property type="entry name" value="NAD(P)-bd_dom_sf"/>
</dbReference>
<evidence type="ECO:0000256" key="2">
    <source>
        <dbReference type="ARBA" id="ARBA00023169"/>
    </source>
</evidence>
<evidence type="ECO:0000259" key="5">
    <source>
        <dbReference type="Pfam" id="PF02397"/>
    </source>
</evidence>
<keyword evidence="2" id="KW-0270">Exopolysaccharide synthesis</keyword>
<dbReference type="HOGENOM" id="CLU_039271_0_0_5"/>
<dbReference type="InterPro" id="IPR003362">
    <property type="entry name" value="Bact_transf"/>
</dbReference>
<keyword evidence="3" id="KW-1133">Transmembrane helix</keyword>
<evidence type="ECO:0000259" key="4">
    <source>
        <dbReference type="Pfam" id="PF01370"/>
    </source>
</evidence>
<name>Q13D56_RHOPS</name>
<proteinExistence type="inferred from homology"/>
<dbReference type="SUPFAM" id="SSF51735">
    <property type="entry name" value="NAD(P)-binding Rossmann-fold domains"/>
    <property type="match status" value="1"/>
</dbReference>
<sequence length="451" mass="49025">MPLGESSGAGQFEKIASGHFGVEIREARRYSCGGHSARLCVHSLMEVKQVKLAITGASGAIGLPLARAFLAKGAQLLLVGRDPNRLRELFSGAESCSYEEMAQRLEGYDGLLHLAVLNNNVEATREDYVKANVDLTNAALLAAQQAGVDRFVYVSTTQALESRNFSNYASSKRIASEHVAAAENIEVHILYLSAVIGEKLTGRMAILNSAPAPLRKHFLDLYAAITPVTDIDTVIDTCWEALIGNNIPKEQIVARNQSNNTAFEAAKRSIDLAASLVILIPFFWVLVIIWVAIRLQSPGPGIFAQPRVGKNGQIFTCYKFRTMSKDSPNVGTHEASGSLVTPLGRILRRTKLDELPQALNILLNQMSLVGPRPCLPNQAAVIAERQKLGVFDIKPGITGLAQIKQIDMSQPERLAQMDSRYAKLRSLRLDLSIMLQTALGHGNGDAMDGKS</sequence>
<dbReference type="InterPro" id="IPR001509">
    <property type="entry name" value="Epimerase_deHydtase"/>
</dbReference>
<evidence type="ECO:0000256" key="3">
    <source>
        <dbReference type="SAM" id="Phobius"/>
    </source>
</evidence>
<dbReference type="EMBL" id="CP000283">
    <property type="protein sequence ID" value="ABE37983.1"/>
    <property type="molecule type" value="Genomic_DNA"/>
</dbReference>
<dbReference type="KEGG" id="rpd:RPD_0745"/>
<feature type="domain" description="NAD-dependent epimerase/dehydratase" evidence="4">
    <location>
        <begin position="54"/>
        <end position="199"/>
    </location>
</feature>
<dbReference type="PANTHER" id="PTHR30576:SF10">
    <property type="entry name" value="SLL5057 PROTEIN"/>
    <property type="match status" value="1"/>
</dbReference>
<reference evidence="6 7" key="1">
    <citation type="submission" date="2006-03" db="EMBL/GenBank/DDBJ databases">
        <title>Complete sequence of Rhodopseudomonas palustris BisB5.</title>
        <authorList>
            <consortium name="US DOE Joint Genome Institute"/>
            <person name="Copeland A."/>
            <person name="Lucas S."/>
            <person name="Lapidus A."/>
            <person name="Barry K."/>
            <person name="Detter J.C."/>
            <person name="Glavina del Rio T."/>
            <person name="Hammon N."/>
            <person name="Israni S."/>
            <person name="Dalin E."/>
            <person name="Tice H."/>
            <person name="Pitluck S."/>
            <person name="Chain P."/>
            <person name="Malfatti S."/>
            <person name="Shin M."/>
            <person name="Vergez L."/>
            <person name="Schmutz J."/>
            <person name="Larimer F."/>
            <person name="Land M."/>
            <person name="Hauser L."/>
            <person name="Pelletier D.A."/>
            <person name="Kyrpides N."/>
            <person name="Lykidis A."/>
            <person name="Oda Y."/>
            <person name="Harwood C.S."/>
            <person name="Richardson P."/>
        </authorList>
    </citation>
    <scope>NUCLEOTIDE SEQUENCE [LARGE SCALE GENOMIC DNA]</scope>
    <source>
        <strain evidence="6 7">BisB5</strain>
    </source>
</reference>
<dbReference type="GO" id="GO:0016780">
    <property type="term" value="F:phosphotransferase activity, for other substituted phosphate groups"/>
    <property type="evidence" value="ECO:0007669"/>
    <property type="project" value="TreeGrafter"/>
</dbReference>
<keyword evidence="3" id="KW-0812">Transmembrane</keyword>
<dbReference type="STRING" id="316057.RPD_0745"/>
<comment type="similarity">
    <text evidence="1">Belongs to the bacterial sugar transferase family.</text>
</comment>
<dbReference type="Pfam" id="PF02397">
    <property type="entry name" value="Bac_transf"/>
    <property type="match status" value="1"/>
</dbReference>
<evidence type="ECO:0000313" key="6">
    <source>
        <dbReference type="EMBL" id="ABE37983.1"/>
    </source>
</evidence>
<organism evidence="6 7">
    <name type="scientific">Rhodopseudomonas palustris (strain BisB5)</name>
    <dbReference type="NCBI Taxonomy" id="316057"/>
    <lineage>
        <taxon>Bacteria</taxon>
        <taxon>Pseudomonadati</taxon>
        <taxon>Pseudomonadota</taxon>
        <taxon>Alphaproteobacteria</taxon>
        <taxon>Hyphomicrobiales</taxon>
        <taxon>Nitrobacteraceae</taxon>
        <taxon>Rhodopseudomonas</taxon>
    </lineage>
</organism>
<dbReference type="AlphaFoldDB" id="Q13D56"/>
<keyword evidence="3" id="KW-0472">Membrane</keyword>
<feature type="domain" description="Bacterial sugar transferase" evidence="5">
    <location>
        <begin position="267"/>
        <end position="438"/>
    </location>
</feature>
<dbReference type="Proteomes" id="UP000001818">
    <property type="component" value="Chromosome"/>
</dbReference>
<protein>
    <submittedName>
        <fullName evidence="6">Sugar transferase</fullName>
    </submittedName>
</protein>
<evidence type="ECO:0000313" key="7">
    <source>
        <dbReference type="Proteomes" id="UP000001818"/>
    </source>
</evidence>